<proteinExistence type="predicted"/>
<name>A0A1S7TIX7_9HYPH</name>
<evidence type="ECO:0000313" key="2">
    <source>
        <dbReference type="Proteomes" id="UP000192140"/>
    </source>
</evidence>
<dbReference type="EMBL" id="FCNP01000004">
    <property type="protein sequence ID" value="CVI54558.1"/>
    <property type="molecule type" value="Genomic_DNA"/>
</dbReference>
<evidence type="ECO:0000313" key="1">
    <source>
        <dbReference type="EMBL" id="CVI54558.1"/>
    </source>
</evidence>
<keyword evidence="2" id="KW-1185">Reference proteome</keyword>
<accession>A0A1S7TIX7</accession>
<dbReference type="Proteomes" id="UP000192140">
    <property type="component" value="Unassembled WGS sequence"/>
</dbReference>
<comment type="caution">
    <text evidence="1">The sequence shown here is derived from an EMBL/GenBank/DDBJ whole genome shotgun (WGS) entry which is preliminary data.</text>
</comment>
<dbReference type="AlphaFoldDB" id="A0A1S7TIX7"/>
<protein>
    <submittedName>
        <fullName evidence="1">Uncharacterized protein</fullName>
    </submittedName>
</protein>
<organism evidence="1 2">
    <name type="scientific">Agrobacterium deltaense NCPPB 1641</name>
    <dbReference type="NCBI Taxonomy" id="1183425"/>
    <lineage>
        <taxon>Bacteria</taxon>
        <taxon>Pseudomonadati</taxon>
        <taxon>Pseudomonadota</taxon>
        <taxon>Alphaproteobacteria</taxon>
        <taxon>Hyphomicrobiales</taxon>
        <taxon>Rhizobiaceae</taxon>
        <taxon>Rhizobium/Agrobacterium group</taxon>
        <taxon>Agrobacterium</taxon>
    </lineage>
</organism>
<sequence length="201" mass="22903">MSILLIAIACVAGIMYFRWRGPVMYEAARSYLYLEALRAGATNHEANDCAAVKEKDVTHVIAHHAKFHRWNAYRKQVLGSHIWPQIGEAYRRGMSPPLLPDTLWQTVYNWSRKEKYPFPPVLRAKLLVRDETPYESYYSNILTALAAQTGMDFKHLAELVGRIDDEGCRNAFNGQVPAAEWANTLHDIYIRSGAPLAKEIL</sequence>
<gene>
    <name evidence="1" type="ORF">AGR7A_Cc120072</name>
</gene>
<reference evidence="1" key="1">
    <citation type="submission" date="2016-01" db="EMBL/GenBank/DDBJ databases">
        <authorList>
            <person name="Regsiter A."/>
            <person name="william w."/>
        </authorList>
    </citation>
    <scope>NUCLEOTIDE SEQUENCE</scope>
    <source>
        <strain evidence="1">NCPPB 1641</strain>
    </source>
</reference>
<dbReference type="RefSeq" id="WP_080851292.1">
    <property type="nucleotide sequence ID" value="NZ_LT009775.1"/>
</dbReference>